<dbReference type="Pfam" id="PF12696">
    <property type="entry name" value="TraG-D_C"/>
    <property type="match status" value="1"/>
</dbReference>
<protein>
    <submittedName>
        <fullName evidence="8">Type IV secretory pathway TraG/TraD family ATPase VirD4</fullName>
    </submittedName>
</protein>
<name>A0A4R1F6B0_9NOCA</name>
<feature type="region of interest" description="Disordered" evidence="6">
    <location>
        <begin position="113"/>
        <end position="134"/>
    </location>
</feature>
<feature type="compositionally biased region" description="Basic residues" evidence="6">
    <location>
        <begin position="113"/>
        <end position="131"/>
    </location>
</feature>
<evidence type="ECO:0000256" key="4">
    <source>
        <dbReference type="ARBA" id="ARBA00022989"/>
    </source>
</evidence>
<sequence length="638" mass="68793">MDRSVKAPGSQGNFEDWKPVIAVGTGFGLIESGAMSMRIGTALYGGPIQDVPVNPVNILVGLATQQLHWTWAATGGAATLLAGTAATVAGSVWAWDAACEKCRELLDERRNRKVQGKAARGKTPRRARRKKESIDERAKFMARDGELTDMSRQAMTAKAASLQVALAEGDEPGVLIGRAVVNGTELYASYEDLHVDIWGPRQGKSTSRVIPAVLDAIGPVVATSNKRDVVDATRELRKQRGGRSWVFDPQGVAAEPVSWYWDPIEWVRGTDDGIGAQERAAELAGHFADGGESTSKDSFFEPEGEDLLAGLFLACAIAKRPITQAFAWVTKFDNTEPVEILDAAGYELLAGALSDQYQAPEKQRSGVFSTAKKMASCLKYSRVRPWVTPPEQDEAPREAFDVDAFVTSRDTLFPLSREVKGSAGPLVTALCAAIAGAGEREGTRNPGGRLPVPLLMVLDEAANIVRWRDLPKQYSHFGSRGMVVMTVLQSWAQGVRCWGEDGMKALWSAANVKVLGSGLDDANFLRDRSSLVGDHYELVNAVSRSPQGDQSTSTSRITERTLTESDLAAIPRGRAVVFSAGRRAVLIETVPWMARPYAAQVSKAIKAAESATAAQVSDPKSARARLRIVPTTEEGKTA</sequence>
<evidence type="ECO:0000259" key="7">
    <source>
        <dbReference type="Pfam" id="PF12696"/>
    </source>
</evidence>
<evidence type="ECO:0000256" key="6">
    <source>
        <dbReference type="SAM" id="MobiDB-lite"/>
    </source>
</evidence>
<evidence type="ECO:0000256" key="1">
    <source>
        <dbReference type="ARBA" id="ARBA00004651"/>
    </source>
</evidence>
<reference evidence="8 9" key="1">
    <citation type="submission" date="2019-03" db="EMBL/GenBank/DDBJ databases">
        <title>Genomic Encyclopedia of Type Strains, Phase IV (KMG-IV): sequencing the most valuable type-strain genomes for metagenomic binning, comparative biology and taxonomic classification.</title>
        <authorList>
            <person name="Goeker M."/>
        </authorList>
    </citation>
    <scope>NUCLEOTIDE SEQUENCE [LARGE SCALE GENOMIC DNA]</scope>
    <source>
        <strain evidence="8 9">DSM 44684</strain>
    </source>
</reference>
<dbReference type="InterPro" id="IPR032689">
    <property type="entry name" value="TraG-D_C"/>
</dbReference>
<keyword evidence="5" id="KW-0472">Membrane</keyword>
<dbReference type="PANTHER" id="PTHR37937">
    <property type="entry name" value="CONJUGATIVE TRANSFER: DNA TRANSPORT"/>
    <property type="match status" value="1"/>
</dbReference>
<proteinExistence type="predicted"/>
<dbReference type="InterPro" id="IPR051539">
    <property type="entry name" value="T4SS-coupling_protein"/>
</dbReference>
<dbReference type="Proteomes" id="UP000294856">
    <property type="component" value="Unassembled WGS sequence"/>
</dbReference>
<dbReference type="AlphaFoldDB" id="A0A4R1F6B0"/>
<dbReference type="RefSeq" id="WP_067460321.1">
    <property type="nucleotide sequence ID" value="NZ_SMFR01000013.1"/>
</dbReference>
<comment type="subcellular location">
    <subcellularLocation>
        <location evidence="1">Cell membrane</location>
        <topology evidence="1">Multi-pass membrane protein</topology>
    </subcellularLocation>
</comment>
<evidence type="ECO:0000256" key="5">
    <source>
        <dbReference type="ARBA" id="ARBA00023136"/>
    </source>
</evidence>
<keyword evidence="3" id="KW-0812">Transmembrane</keyword>
<keyword evidence="4" id="KW-1133">Transmembrane helix</keyword>
<gene>
    <name evidence="8" type="ORF">DFR71_6654</name>
</gene>
<dbReference type="Gene3D" id="3.40.50.300">
    <property type="entry name" value="P-loop containing nucleotide triphosphate hydrolases"/>
    <property type="match status" value="1"/>
</dbReference>
<organism evidence="8 9">
    <name type="scientific">Nocardia alba</name>
    <dbReference type="NCBI Taxonomy" id="225051"/>
    <lineage>
        <taxon>Bacteria</taxon>
        <taxon>Bacillati</taxon>
        <taxon>Actinomycetota</taxon>
        <taxon>Actinomycetes</taxon>
        <taxon>Mycobacteriales</taxon>
        <taxon>Nocardiaceae</taxon>
        <taxon>Nocardia</taxon>
    </lineage>
</organism>
<dbReference type="SUPFAM" id="SSF52540">
    <property type="entry name" value="P-loop containing nucleoside triphosphate hydrolases"/>
    <property type="match status" value="1"/>
</dbReference>
<keyword evidence="2" id="KW-1003">Cell membrane</keyword>
<evidence type="ECO:0000313" key="8">
    <source>
        <dbReference type="EMBL" id="TCJ88112.1"/>
    </source>
</evidence>
<dbReference type="CDD" id="cd01127">
    <property type="entry name" value="TrwB_TraG_TraD_VirD4"/>
    <property type="match status" value="1"/>
</dbReference>
<comment type="caution">
    <text evidence="8">The sequence shown here is derived from an EMBL/GenBank/DDBJ whole genome shotgun (WGS) entry which is preliminary data.</text>
</comment>
<evidence type="ECO:0000256" key="2">
    <source>
        <dbReference type="ARBA" id="ARBA00022475"/>
    </source>
</evidence>
<dbReference type="STRING" id="1210063.GCA_001612665_06511"/>
<feature type="domain" description="TraD/TraG TraM recognition site" evidence="7">
    <location>
        <begin position="453"/>
        <end position="572"/>
    </location>
</feature>
<evidence type="ECO:0000313" key="9">
    <source>
        <dbReference type="Proteomes" id="UP000294856"/>
    </source>
</evidence>
<evidence type="ECO:0000256" key="3">
    <source>
        <dbReference type="ARBA" id="ARBA00022692"/>
    </source>
</evidence>
<dbReference type="PANTHER" id="PTHR37937:SF1">
    <property type="entry name" value="CONJUGATIVE TRANSFER: DNA TRANSPORT"/>
    <property type="match status" value="1"/>
</dbReference>
<dbReference type="GO" id="GO:0005886">
    <property type="term" value="C:plasma membrane"/>
    <property type="evidence" value="ECO:0007669"/>
    <property type="project" value="UniProtKB-SubCell"/>
</dbReference>
<accession>A0A4R1F6B0</accession>
<keyword evidence="9" id="KW-1185">Reference proteome</keyword>
<dbReference type="InterPro" id="IPR027417">
    <property type="entry name" value="P-loop_NTPase"/>
</dbReference>
<dbReference type="EMBL" id="SMFR01000013">
    <property type="protein sequence ID" value="TCJ88112.1"/>
    <property type="molecule type" value="Genomic_DNA"/>
</dbReference>